<dbReference type="Pfam" id="PF00884">
    <property type="entry name" value="Sulfatase"/>
    <property type="match status" value="1"/>
</dbReference>
<comment type="similarity">
    <text evidence="1">Belongs to the sulfatase family.</text>
</comment>
<dbReference type="PANTHER" id="PTHR42693">
    <property type="entry name" value="ARYLSULFATASE FAMILY MEMBER"/>
    <property type="match status" value="1"/>
</dbReference>
<dbReference type="RefSeq" id="WP_110310594.1">
    <property type="nucleotide sequence ID" value="NZ_QICL01000010.1"/>
</dbReference>
<keyword evidence="4" id="KW-0106">Calcium</keyword>
<comment type="PTM">
    <text evidence="5">The conversion to 3-oxoalanine (also known as C-formylglycine, FGly), of a serine or cysteine residue in prokaryotes and of a cysteine residue in eukaryotes, is critical for catalytic activity.</text>
</comment>
<evidence type="ECO:0000256" key="1">
    <source>
        <dbReference type="ARBA" id="ARBA00008779"/>
    </source>
</evidence>
<dbReference type="SUPFAM" id="SSF53649">
    <property type="entry name" value="Alkaline phosphatase-like"/>
    <property type="match status" value="1"/>
</dbReference>
<dbReference type="InterPro" id="IPR050738">
    <property type="entry name" value="Sulfatase"/>
</dbReference>
<comment type="caution">
    <text evidence="7">The sequence shown here is derived from an EMBL/GenBank/DDBJ whole genome shotgun (WGS) entry which is preliminary data.</text>
</comment>
<evidence type="ECO:0000256" key="2">
    <source>
        <dbReference type="ARBA" id="ARBA00022723"/>
    </source>
</evidence>
<evidence type="ECO:0000313" key="8">
    <source>
        <dbReference type="Proteomes" id="UP000247973"/>
    </source>
</evidence>
<keyword evidence="8" id="KW-1185">Reference proteome</keyword>
<keyword evidence="3" id="KW-0378">Hydrolase</keyword>
<sequence length="503" mass="57854">MKTLKLISFTLVGLVIPSKHKAQDQPKPHLILIMTDQQRFDCVGAMGNPHISTPHMDALAEDGALFMNGYSSLPSSTPARASLLTGNAPWKHGMLGYYKVAPKYPNEMPQMLRDAGYFTFGIGKMHWTPQRSLHGFHGTFLDESGRVESPDFVSDYRQWFAMEAPGLNPDSTGIGWNAHQGKEYALEERLHPTQWTGNEAIRFIENYNLKQPMFLKISFARPHSPYDPPKKYADMYKDKDVVAPYIGDWCQSFADRKMTPDAPFGDFGLEHSLESRRYYYGAVTFVDDQIGRIIQSLKDKGIYDNVLIIFISDHGDMLGDHYHWRKTYAYEGSSHIPFIVKPPKDMNLKSNQKINQVVELRDVLPTFLEASHIDKPREMDGMSVLPLLKDQKTAWRPYIDLEHATIYENANYWAALTDGNMKYIWFFHTGEEQLFDLQKDRGETINLSKNKKYKNDLDKWRNSMIEHLSERGEPYIKEGKLNVFKETILTSPNYPAKNSKVSM</sequence>
<dbReference type="GO" id="GO:0046872">
    <property type="term" value="F:metal ion binding"/>
    <property type="evidence" value="ECO:0007669"/>
    <property type="project" value="UniProtKB-KW"/>
</dbReference>
<evidence type="ECO:0000313" key="7">
    <source>
        <dbReference type="EMBL" id="PXV64481.1"/>
    </source>
</evidence>
<dbReference type="InterPro" id="IPR000917">
    <property type="entry name" value="Sulfatase_N"/>
</dbReference>
<reference evidence="7 8" key="1">
    <citation type="submission" date="2018-03" db="EMBL/GenBank/DDBJ databases">
        <title>Genomic Encyclopedia of Archaeal and Bacterial Type Strains, Phase II (KMG-II): from individual species to whole genera.</title>
        <authorList>
            <person name="Goeker M."/>
        </authorList>
    </citation>
    <scope>NUCLEOTIDE SEQUENCE [LARGE SCALE GENOMIC DNA]</scope>
    <source>
        <strain evidence="7 8">DSM 100214</strain>
    </source>
</reference>
<dbReference type="InterPro" id="IPR017850">
    <property type="entry name" value="Alkaline_phosphatase_core_sf"/>
</dbReference>
<dbReference type="Gene3D" id="3.40.720.10">
    <property type="entry name" value="Alkaline Phosphatase, subunit A"/>
    <property type="match status" value="1"/>
</dbReference>
<organism evidence="7 8">
    <name type="scientific">Dysgonomonas alginatilytica</name>
    <dbReference type="NCBI Taxonomy" id="1605892"/>
    <lineage>
        <taxon>Bacteria</taxon>
        <taxon>Pseudomonadati</taxon>
        <taxon>Bacteroidota</taxon>
        <taxon>Bacteroidia</taxon>
        <taxon>Bacteroidales</taxon>
        <taxon>Dysgonomonadaceae</taxon>
        <taxon>Dysgonomonas</taxon>
    </lineage>
</organism>
<feature type="modified residue" description="3-oxoalanine (Ser)" evidence="5">
    <location>
        <position position="76"/>
    </location>
</feature>
<dbReference type="AlphaFoldDB" id="A0A2V3PRN2"/>
<name>A0A2V3PRN2_9BACT</name>
<dbReference type="PROSITE" id="PS00523">
    <property type="entry name" value="SULFATASE_1"/>
    <property type="match status" value="1"/>
</dbReference>
<keyword evidence="2" id="KW-0479">Metal-binding</keyword>
<dbReference type="EMBL" id="QICL01000010">
    <property type="protein sequence ID" value="PXV64481.1"/>
    <property type="molecule type" value="Genomic_DNA"/>
</dbReference>
<evidence type="ECO:0000256" key="3">
    <source>
        <dbReference type="ARBA" id="ARBA00022801"/>
    </source>
</evidence>
<evidence type="ECO:0000256" key="4">
    <source>
        <dbReference type="ARBA" id="ARBA00022837"/>
    </source>
</evidence>
<evidence type="ECO:0000256" key="5">
    <source>
        <dbReference type="PIRSR" id="PIRSR600917-52"/>
    </source>
</evidence>
<dbReference type="GO" id="GO:0004065">
    <property type="term" value="F:arylsulfatase activity"/>
    <property type="evidence" value="ECO:0007669"/>
    <property type="project" value="TreeGrafter"/>
</dbReference>
<gene>
    <name evidence="7" type="ORF">CLV62_110125</name>
</gene>
<dbReference type="OrthoDB" id="9762324at2"/>
<dbReference type="Proteomes" id="UP000247973">
    <property type="component" value="Unassembled WGS sequence"/>
</dbReference>
<proteinExistence type="inferred from homology"/>
<protein>
    <submittedName>
        <fullName evidence="7">Arylsulfatase A-like enzyme</fullName>
    </submittedName>
</protein>
<dbReference type="PANTHER" id="PTHR42693:SF53">
    <property type="entry name" value="ENDO-4-O-SULFATASE"/>
    <property type="match status" value="1"/>
</dbReference>
<dbReference type="NCBIfam" id="NF010322">
    <property type="entry name" value="PRK13759.1"/>
    <property type="match status" value="1"/>
</dbReference>
<dbReference type="InterPro" id="IPR024607">
    <property type="entry name" value="Sulfatase_CS"/>
</dbReference>
<accession>A0A2V3PRN2</accession>
<evidence type="ECO:0000259" key="6">
    <source>
        <dbReference type="Pfam" id="PF00884"/>
    </source>
</evidence>
<feature type="domain" description="Sulfatase N-terminal" evidence="6">
    <location>
        <begin position="28"/>
        <end position="371"/>
    </location>
</feature>
<dbReference type="PROSITE" id="PS00149">
    <property type="entry name" value="SULFATASE_2"/>
    <property type="match status" value="1"/>
</dbReference>